<name>A0A7I4BV14_PHYPA</name>
<dbReference type="EnsemblPlants" id="Pp3c1_38570V3.4">
    <property type="protein sequence ID" value="Pp3c1_38570V3.4"/>
    <property type="gene ID" value="Pp3c1_38570"/>
</dbReference>
<evidence type="ECO:0000256" key="6">
    <source>
        <dbReference type="ARBA" id="ARBA00034482"/>
    </source>
</evidence>
<keyword evidence="4" id="KW-0963">Cytoplasm</keyword>
<dbReference type="PANTHER" id="PTHR31220">
    <property type="entry name" value="HYCCIN RELATED"/>
    <property type="match status" value="1"/>
</dbReference>
<evidence type="ECO:0000256" key="1">
    <source>
        <dbReference type="ARBA" id="ARBA00004236"/>
    </source>
</evidence>
<sequence>MPGEIQRKQTWHGDMVKAQERIHALHRVLGAFDSYNALLDSELPAKHLLHDENVADKISRRLLQPTSGKGNDQVCQWLFDTYQTQDPALQLVVLRFLPVLCGVYLPRITTSPDGPLAGFEAVLLALYAAETKARGGRPVMINIPDLGHASLYHSPRQTVGSPQPHVEVISPALEPQSSVKSTKRTVIVAVALELFYKRIIMMPSKSKFDLCHYARSWAVKGCSWSNAVETLARSALPPPPSLNPAQVGSSSSLGAALTLGEALTLDQEPQDPPLLKKSNRPGRWDVSGMAKRNPFHFLTA</sequence>
<comment type="subcellular location">
    <subcellularLocation>
        <location evidence="1">Cell membrane</location>
    </subcellularLocation>
    <subcellularLocation>
        <location evidence="2">Cytoplasm</location>
        <location evidence="2">Cytosol</location>
    </subcellularLocation>
</comment>
<dbReference type="Pfam" id="PF09790">
    <property type="entry name" value="Hyccin"/>
    <property type="match status" value="1"/>
</dbReference>
<evidence type="ECO:0000256" key="3">
    <source>
        <dbReference type="ARBA" id="ARBA00022475"/>
    </source>
</evidence>
<evidence type="ECO:0000256" key="2">
    <source>
        <dbReference type="ARBA" id="ARBA00004514"/>
    </source>
</evidence>
<reference evidence="7 8" key="2">
    <citation type="journal article" date="2018" name="Plant J.">
        <title>The Physcomitrella patens chromosome-scale assembly reveals moss genome structure and evolution.</title>
        <authorList>
            <person name="Lang D."/>
            <person name="Ullrich K.K."/>
            <person name="Murat F."/>
            <person name="Fuchs J."/>
            <person name="Jenkins J."/>
            <person name="Haas F.B."/>
            <person name="Piednoel M."/>
            <person name="Gundlach H."/>
            <person name="Van Bel M."/>
            <person name="Meyberg R."/>
            <person name="Vives C."/>
            <person name="Morata J."/>
            <person name="Symeonidi A."/>
            <person name="Hiss M."/>
            <person name="Muchero W."/>
            <person name="Kamisugi Y."/>
            <person name="Saleh O."/>
            <person name="Blanc G."/>
            <person name="Decker E.L."/>
            <person name="van Gessel N."/>
            <person name="Grimwood J."/>
            <person name="Hayes R.D."/>
            <person name="Graham S.W."/>
            <person name="Gunter L.E."/>
            <person name="McDaniel S.F."/>
            <person name="Hoernstein S.N.W."/>
            <person name="Larsson A."/>
            <person name="Li F.W."/>
            <person name="Perroud P.F."/>
            <person name="Phillips J."/>
            <person name="Ranjan P."/>
            <person name="Rokshar D.S."/>
            <person name="Rothfels C.J."/>
            <person name="Schneider L."/>
            <person name="Shu S."/>
            <person name="Stevenson D.W."/>
            <person name="Thummler F."/>
            <person name="Tillich M."/>
            <person name="Villarreal Aguilar J.C."/>
            <person name="Widiez T."/>
            <person name="Wong G.K."/>
            <person name="Wymore A."/>
            <person name="Zhang Y."/>
            <person name="Zimmer A.D."/>
            <person name="Quatrano R.S."/>
            <person name="Mayer K.F.X."/>
            <person name="Goodstein D."/>
            <person name="Casacuberta J.M."/>
            <person name="Vandepoele K."/>
            <person name="Reski R."/>
            <person name="Cuming A.C."/>
            <person name="Tuskan G.A."/>
            <person name="Maumus F."/>
            <person name="Salse J."/>
            <person name="Schmutz J."/>
            <person name="Rensing S.A."/>
        </authorList>
    </citation>
    <scope>NUCLEOTIDE SEQUENCE [LARGE SCALE GENOMIC DNA]</scope>
    <source>
        <strain evidence="7 8">cv. Gransden 2004</strain>
    </source>
</reference>
<dbReference type="AlphaFoldDB" id="A0A7I4BV14"/>
<organism evidence="7 8">
    <name type="scientific">Physcomitrium patens</name>
    <name type="common">Spreading-leaved earth moss</name>
    <name type="synonym">Physcomitrella patens</name>
    <dbReference type="NCBI Taxonomy" id="3218"/>
    <lineage>
        <taxon>Eukaryota</taxon>
        <taxon>Viridiplantae</taxon>
        <taxon>Streptophyta</taxon>
        <taxon>Embryophyta</taxon>
        <taxon>Bryophyta</taxon>
        <taxon>Bryophytina</taxon>
        <taxon>Bryopsida</taxon>
        <taxon>Funariidae</taxon>
        <taxon>Funariales</taxon>
        <taxon>Funariaceae</taxon>
        <taxon>Physcomitrium</taxon>
    </lineage>
</organism>
<dbReference type="EMBL" id="ABEU02000001">
    <property type="status" value="NOT_ANNOTATED_CDS"/>
    <property type="molecule type" value="Genomic_DNA"/>
</dbReference>
<keyword evidence="5" id="KW-0472">Membrane</keyword>
<accession>A0A7I4BV14</accession>
<dbReference type="InterPro" id="IPR018619">
    <property type="entry name" value="Hyccin"/>
</dbReference>
<evidence type="ECO:0000256" key="5">
    <source>
        <dbReference type="ARBA" id="ARBA00023136"/>
    </source>
</evidence>
<keyword evidence="8" id="KW-1185">Reference proteome</keyword>
<evidence type="ECO:0008006" key="9">
    <source>
        <dbReference type="Google" id="ProtNLM"/>
    </source>
</evidence>
<dbReference type="PANTHER" id="PTHR31220:SF1">
    <property type="entry name" value="GH21176P"/>
    <property type="match status" value="1"/>
</dbReference>
<protein>
    <recommendedName>
        <fullName evidence="9">Hyccin</fullName>
    </recommendedName>
</protein>
<dbReference type="GO" id="GO:0005829">
    <property type="term" value="C:cytosol"/>
    <property type="evidence" value="ECO:0007669"/>
    <property type="project" value="UniProtKB-SubCell"/>
</dbReference>
<reference evidence="7" key="3">
    <citation type="submission" date="2020-12" db="UniProtKB">
        <authorList>
            <consortium name="EnsemblPlants"/>
        </authorList>
    </citation>
    <scope>IDENTIFICATION</scope>
</reference>
<dbReference type="Proteomes" id="UP000006727">
    <property type="component" value="Chromosome 1"/>
</dbReference>
<comment type="similarity">
    <text evidence="6">Belongs to the Hyccin family.</text>
</comment>
<dbReference type="GO" id="GO:0005886">
    <property type="term" value="C:plasma membrane"/>
    <property type="evidence" value="ECO:0007669"/>
    <property type="project" value="UniProtKB-SubCell"/>
</dbReference>
<keyword evidence="3" id="KW-1003">Cell membrane</keyword>
<evidence type="ECO:0000313" key="8">
    <source>
        <dbReference type="Proteomes" id="UP000006727"/>
    </source>
</evidence>
<proteinExistence type="inferred from homology"/>
<reference evidence="7 8" key="1">
    <citation type="journal article" date="2008" name="Science">
        <title>The Physcomitrella genome reveals evolutionary insights into the conquest of land by plants.</title>
        <authorList>
            <person name="Rensing S."/>
            <person name="Lang D."/>
            <person name="Zimmer A."/>
            <person name="Terry A."/>
            <person name="Salamov A."/>
            <person name="Shapiro H."/>
            <person name="Nishiyama T."/>
            <person name="Perroud P.-F."/>
            <person name="Lindquist E."/>
            <person name="Kamisugi Y."/>
            <person name="Tanahashi T."/>
            <person name="Sakakibara K."/>
            <person name="Fujita T."/>
            <person name="Oishi K."/>
            <person name="Shin-I T."/>
            <person name="Kuroki Y."/>
            <person name="Toyoda A."/>
            <person name="Suzuki Y."/>
            <person name="Hashimoto A."/>
            <person name="Yamaguchi K."/>
            <person name="Sugano A."/>
            <person name="Kohara Y."/>
            <person name="Fujiyama A."/>
            <person name="Anterola A."/>
            <person name="Aoki S."/>
            <person name="Ashton N."/>
            <person name="Barbazuk W.B."/>
            <person name="Barker E."/>
            <person name="Bennetzen J."/>
            <person name="Bezanilla M."/>
            <person name="Blankenship R."/>
            <person name="Cho S.H."/>
            <person name="Dutcher S."/>
            <person name="Estelle M."/>
            <person name="Fawcett J.A."/>
            <person name="Gundlach H."/>
            <person name="Hanada K."/>
            <person name="Heyl A."/>
            <person name="Hicks K.A."/>
            <person name="Hugh J."/>
            <person name="Lohr M."/>
            <person name="Mayer K."/>
            <person name="Melkozernov A."/>
            <person name="Murata T."/>
            <person name="Nelson D."/>
            <person name="Pils B."/>
            <person name="Prigge M."/>
            <person name="Reiss B."/>
            <person name="Renner T."/>
            <person name="Rombauts S."/>
            <person name="Rushton P."/>
            <person name="Sanderfoot A."/>
            <person name="Schween G."/>
            <person name="Shiu S.-H."/>
            <person name="Stueber K."/>
            <person name="Theodoulou F.L."/>
            <person name="Tu H."/>
            <person name="Van de Peer Y."/>
            <person name="Verrier P.J."/>
            <person name="Waters E."/>
            <person name="Wood A."/>
            <person name="Yang L."/>
            <person name="Cove D."/>
            <person name="Cuming A."/>
            <person name="Hasebe M."/>
            <person name="Lucas S."/>
            <person name="Mishler D.B."/>
            <person name="Reski R."/>
            <person name="Grigoriev I."/>
            <person name="Quatrano R.S."/>
            <person name="Boore J.L."/>
        </authorList>
    </citation>
    <scope>NUCLEOTIDE SEQUENCE [LARGE SCALE GENOMIC DNA]</scope>
    <source>
        <strain evidence="7 8">cv. Gransden 2004</strain>
    </source>
</reference>
<dbReference type="Gramene" id="Pp3c1_38570V3.4">
    <property type="protein sequence ID" value="Pp3c1_38570V3.4"/>
    <property type="gene ID" value="Pp3c1_38570"/>
</dbReference>
<evidence type="ECO:0000313" key="7">
    <source>
        <dbReference type="EnsemblPlants" id="Pp3c1_38570V3.4"/>
    </source>
</evidence>
<gene>
    <name evidence="7" type="primary">LOC112291037</name>
</gene>
<evidence type="ECO:0000256" key="4">
    <source>
        <dbReference type="ARBA" id="ARBA00022490"/>
    </source>
</evidence>